<gene>
    <name evidence="1" type="ORF">I8J34_05770</name>
</gene>
<evidence type="ECO:0000313" key="2">
    <source>
        <dbReference type="Proteomes" id="UP000694660"/>
    </source>
</evidence>
<proteinExistence type="predicted"/>
<dbReference type="AlphaFoldDB" id="A0A944DL18"/>
<dbReference type="Proteomes" id="UP000694660">
    <property type="component" value="Unassembled WGS sequence"/>
</dbReference>
<keyword evidence="2" id="KW-1185">Reference proteome</keyword>
<protein>
    <recommendedName>
        <fullName evidence="3">Integrase catalytic domain-containing protein</fullName>
    </recommendedName>
</protein>
<reference evidence="2" key="1">
    <citation type="journal article" date="2022" name="ISME J.">
        <title>Genetic and phylogenetic analysis of dissimilatory iodate-reducing bacteria identifies potential niches across the world's oceans.</title>
        <authorList>
            <person name="Reyes-Umana V."/>
            <person name="Henning Z."/>
            <person name="Lee K."/>
            <person name="Barnum T.P."/>
            <person name="Coates J.D."/>
        </authorList>
    </citation>
    <scope>NUCLEOTIDE SEQUENCE [LARGE SCALE GENOMIC DNA]</scope>
    <source>
        <strain evidence="2">IR12</strain>
    </source>
</reference>
<dbReference type="SUPFAM" id="SSF53098">
    <property type="entry name" value="Ribonuclease H-like"/>
    <property type="match status" value="1"/>
</dbReference>
<accession>A0A944DL18</accession>
<evidence type="ECO:0000313" key="1">
    <source>
        <dbReference type="EMBL" id="MBT0960679.1"/>
    </source>
</evidence>
<dbReference type="EMBL" id="JAEKFT010000005">
    <property type="protein sequence ID" value="MBT0960679.1"/>
    <property type="molecule type" value="Genomic_DNA"/>
</dbReference>
<evidence type="ECO:0008006" key="3">
    <source>
        <dbReference type="Google" id="ProtNLM"/>
    </source>
</evidence>
<organism evidence="1 2">
    <name type="scientific">Denitromonas iodatirespirans</name>
    <dbReference type="NCBI Taxonomy" id="2795389"/>
    <lineage>
        <taxon>Bacteria</taxon>
        <taxon>Pseudomonadati</taxon>
        <taxon>Pseudomonadota</taxon>
        <taxon>Betaproteobacteria</taxon>
        <taxon>Rhodocyclales</taxon>
        <taxon>Zoogloeaceae</taxon>
        <taxon>Denitromonas</taxon>
    </lineage>
</organism>
<name>A0A944DL18_DENI1</name>
<sequence>MTYLPTQVQGQWFYLYLYLILDLYSRKIVSREIHERDAALCDHGHAKAIDRLVA</sequence>
<dbReference type="RefSeq" id="WP_214360441.1">
    <property type="nucleotide sequence ID" value="NZ_JAEKFT010000005.1"/>
</dbReference>
<dbReference type="InterPro" id="IPR012337">
    <property type="entry name" value="RNaseH-like_sf"/>
</dbReference>
<comment type="caution">
    <text evidence="1">The sequence shown here is derived from an EMBL/GenBank/DDBJ whole genome shotgun (WGS) entry which is preliminary data.</text>
</comment>